<evidence type="ECO:0000313" key="1">
    <source>
        <dbReference type="EMBL" id="MCP9600136.1"/>
    </source>
</evidence>
<protein>
    <submittedName>
        <fullName evidence="2">Uncharacterized protein</fullName>
    </submittedName>
</protein>
<dbReference type="EMBL" id="JAPDUS010000017">
    <property type="protein sequence ID" value="MCW4093921.1"/>
    <property type="molecule type" value="Genomic_DNA"/>
</dbReference>
<dbReference type="Proteomes" id="UP001209074">
    <property type="component" value="Unassembled WGS sequence"/>
</dbReference>
<organism evidence="2 3">
    <name type="scientific">Segatella copri</name>
    <dbReference type="NCBI Taxonomy" id="165179"/>
    <lineage>
        <taxon>Bacteria</taxon>
        <taxon>Pseudomonadati</taxon>
        <taxon>Bacteroidota</taxon>
        <taxon>Bacteroidia</taxon>
        <taxon>Bacteroidales</taxon>
        <taxon>Prevotellaceae</taxon>
        <taxon>Segatella</taxon>
    </lineage>
</organism>
<reference evidence="2" key="2">
    <citation type="submission" date="2022-11" db="EMBL/GenBank/DDBJ databases">
        <title>Genomic repertoires linked with pathogenic potency of arthritogenic Prevotella copri isolated from the gut of rheumatoid arthritis patients.</title>
        <authorList>
            <person name="Nii T."/>
            <person name="Maeda Y."/>
            <person name="Motooka D."/>
            <person name="Naito M."/>
            <person name="Matsumoto Y."/>
            <person name="Ogawa T."/>
            <person name="Oguro-Igashira E."/>
            <person name="Kishikawa T."/>
            <person name="Yamashita M."/>
            <person name="Koizumi S."/>
            <person name="Kurakawa T."/>
            <person name="Okumura R."/>
            <person name="Kayama H."/>
            <person name="Murakami M."/>
            <person name="Sakaguchi T."/>
            <person name="Das B."/>
            <person name="Nakamura S."/>
            <person name="Okada Y."/>
            <person name="Kumanogoh A."/>
            <person name="Takeda K."/>
        </authorList>
    </citation>
    <scope>NUCLEOTIDE SEQUENCE</scope>
    <source>
        <strain evidence="2">N016-13</strain>
    </source>
</reference>
<accession>A0AAW5TZM1</accession>
<dbReference type="AlphaFoldDB" id="A0AAW5TZM1"/>
<reference evidence="1" key="1">
    <citation type="submission" date="2022-07" db="EMBL/GenBank/DDBJ databases">
        <title>Prevotella copri.</title>
        <authorList>
            <person name="Yang C."/>
        </authorList>
    </citation>
    <scope>NUCLEOTIDE SEQUENCE</scope>
    <source>
        <strain evidence="1">HF1476</strain>
    </source>
</reference>
<sequence>MDESEYPYFFVTTVFYNGMMTNKGIYQMPIMNGETTGQYGLPVATCGASRYALSDKSSFGGSFGIVQITI</sequence>
<evidence type="ECO:0000313" key="3">
    <source>
        <dbReference type="Proteomes" id="UP001209074"/>
    </source>
</evidence>
<name>A0AAW5TZM1_9BACT</name>
<evidence type="ECO:0000313" key="2">
    <source>
        <dbReference type="EMBL" id="MCW4093921.1"/>
    </source>
</evidence>
<dbReference type="EMBL" id="JANDWN010000022">
    <property type="protein sequence ID" value="MCP9600136.1"/>
    <property type="molecule type" value="Genomic_DNA"/>
</dbReference>
<comment type="caution">
    <text evidence="2">The sequence shown here is derived from an EMBL/GenBank/DDBJ whole genome shotgun (WGS) entry which is preliminary data.</text>
</comment>
<dbReference type="Proteomes" id="UP001204486">
    <property type="component" value="Unassembled WGS sequence"/>
</dbReference>
<dbReference type="RefSeq" id="WP_254987514.1">
    <property type="nucleotide sequence ID" value="NZ_JANDWK010000020.1"/>
</dbReference>
<gene>
    <name evidence="1" type="ORF">NNC55_09240</name>
    <name evidence="2" type="ORF">ONT05_10205</name>
</gene>
<proteinExistence type="predicted"/>